<keyword evidence="8" id="KW-1133">Transmembrane helix</keyword>
<feature type="transmembrane region" description="Helical" evidence="8">
    <location>
        <begin position="6"/>
        <end position="31"/>
    </location>
</feature>
<evidence type="ECO:0000256" key="6">
    <source>
        <dbReference type="ARBA" id="ARBA00023012"/>
    </source>
</evidence>
<proteinExistence type="predicted"/>
<evidence type="ECO:0000256" key="8">
    <source>
        <dbReference type="SAM" id="Phobius"/>
    </source>
</evidence>
<dbReference type="InterPro" id="IPR050351">
    <property type="entry name" value="BphY/WalK/GraS-like"/>
</dbReference>
<dbReference type="RefSeq" id="WP_102694918.1">
    <property type="nucleotide sequence ID" value="NZ_JAKNCL010000001.1"/>
</dbReference>
<keyword evidence="3" id="KW-0597">Phosphoprotein</keyword>
<protein>
    <recommendedName>
        <fullName evidence="7">Sensor-like histidine kinase SenX3</fullName>
        <ecNumber evidence="2">2.7.13.3</ecNumber>
    </recommendedName>
</protein>
<keyword evidence="6" id="KW-0902">Two-component regulatory system</keyword>
<dbReference type="FunFam" id="3.30.565.10:FF:000006">
    <property type="entry name" value="Sensor histidine kinase WalK"/>
    <property type="match status" value="1"/>
</dbReference>
<evidence type="ECO:0000259" key="9">
    <source>
        <dbReference type="PROSITE" id="PS50109"/>
    </source>
</evidence>
<dbReference type="PANTHER" id="PTHR45453:SF1">
    <property type="entry name" value="PHOSPHATE REGULON SENSOR PROTEIN PHOR"/>
    <property type="match status" value="1"/>
</dbReference>
<dbReference type="Proteomes" id="UP000235771">
    <property type="component" value="Unassembled WGS sequence"/>
</dbReference>
<evidence type="ECO:0000256" key="7">
    <source>
        <dbReference type="ARBA" id="ARBA00039401"/>
    </source>
</evidence>
<sequence length="435" mass="47392">MPDSSAVVFIAFGVLSLCVVLALCVFALDWFSPLWRFLVRAFKRFNIARGLTSNTAYDSYDSFDSDFDSNLNSNLNSGRESENLADLDDLSSDASQVLAMLNMPTVVIDSENDVIRASSEAYLLGVVIDDSLCQPRVLQAVNSVRASGGFERLSLVTSTPERYKIADNSEESTTISRPNWLNITAGSVGGGMVVLIIEDTSAAHRFAQTRDDFIANVSDQLINSTRSLTQLTKVLQEANVSTQKVKEIAKIANKSSTKLEHMLEDLLWLVRAQNPIDVNASKLLSVADLLESVKNQTDSFAQNCGVLLKIKADSSLRVRGDGDQIKAAIRKLIENAITYSPENATVSISAAPSSDGRYAVIRVVDRGVGIDLEDQSRIFERFYRAQNQNNKSQDGVGLGLAIAKHVALTHHGNITLWSRPGQGTTVSFAVPIANN</sequence>
<dbReference type="CDD" id="cd00075">
    <property type="entry name" value="HATPase"/>
    <property type="match status" value="1"/>
</dbReference>
<dbReference type="InterPro" id="IPR005467">
    <property type="entry name" value="His_kinase_dom"/>
</dbReference>
<dbReference type="GO" id="GO:0004721">
    <property type="term" value="F:phosphoprotein phosphatase activity"/>
    <property type="evidence" value="ECO:0007669"/>
    <property type="project" value="TreeGrafter"/>
</dbReference>
<evidence type="ECO:0000256" key="3">
    <source>
        <dbReference type="ARBA" id="ARBA00022553"/>
    </source>
</evidence>
<keyword evidence="11" id="KW-1185">Reference proteome</keyword>
<keyword evidence="4" id="KW-0808">Transferase</keyword>
<evidence type="ECO:0000256" key="2">
    <source>
        <dbReference type="ARBA" id="ARBA00012438"/>
    </source>
</evidence>
<keyword evidence="8" id="KW-0472">Membrane</keyword>
<dbReference type="InterPro" id="IPR004358">
    <property type="entry name" value="Sig_transdc_His_kin-like_C"/>
</dbReference>
<comment type="catalytic activity">
    <reaction evidence="1">
        <text>ATP + protein L-histidine = ADP + protein N-phospho-L-histidine.</text>
        <dbReference type="EC" id="2.7.13.3"/>
    </reaction>
</comment>
<dbReference type="SUPFAM" id="SSF55874">
    <property type="entry name" value="ATPase domain of HSP90 chaperone/DNA topoisomerase II/histidine kinase"/>
    <property type="match status" value="1"/>
</dbReference>
<keyword evidence="5 10" id="KW-0418">Kinase</keyword>
<dbReference type="PROSITE" id="PS50109">
    <property type="entry name" value="HIS_KIN"/>
    <property type="match status" value="1"/>
</dbReference>
<reference evidence="10 11" key="1">
    <citation type="submission" date="2017-09" db="EMBL/GenBank/DDBJ databases">
        <title>Bacterial strain isolated from the female urinary microbiota.</title>
        <authorList>
            <person name="Thomas-White K."/>
            <person name="Kumar N."/>
            <person name="Forster S."/>
            <person name="Putonti C."/>
            <person name="Lawley T."/>
            <person name="Wolfe A.J."/>
        </authorList>
    </citation>
    <scope>NUCLEOTIDE SEQUENCE [LARGE SCALE GENOMIC DNA]</scope>
    <source>
        <strain evidence="10 11">UMB1686</strain>
    </source>
</reference>
<accession>A0A2N6RYH7</accession>
<dbReference type="GO" id="GO:0000155">
    <property type="term" value="F:phosphorelay sensor kinase activity"/>
    <property type="evidence" value="ECO:0007669"/>
    <property type="project" value="InterPro"/>
</dbReference>
<dbReference type="SMART" id="SM00387">
    <property type="entry name" value="HATPase_c"/>
    <property type="match status" value="1"/>
</dbReference>
<dbReference type="Gene3D" id="3.30.565.10">
    <property type="entry name" value="Histidine kinase-like ATPase, C-terminal domain"/>
    <property type="match status" value="1"/>
</dbReference>
<comment type="caution">
    <text evidence="10">The sequence shown here is derived from an EMBL/GenBank/DDBJ whole genome shotgun (WGS) entry which is preliminary data.</text>
</comment>
<dbReference type="GeneID" id="98326165"/>
<dbReference type="AlphaFoldDB" id="A0A2N6RYH7"/>
<dbReference type="EMBL" id="PNGV01000001">
    <property type="protein sequence ID" value="PMC43171.1"/>
    <property type="molecule type" value="Genomic_DNA"/>
</dbReference>
<name>A0A2N6RYH7_9BIFI</name>
<dbReference type="PRINTS" id="PR00344">
    <property type="entry name" value="BCTRLSENSOR"/>
</dbReference>
<evidence type="ECO:0000256" key="5">
    <source>
        <dbReference type="ARBA" id="ARBA00022777"/>
    </source>
</evidence>
<feature type="domain" description="Histidine kinase" evidence="9">
    <location>
        <begin position="216"/>
        <end position="434"/>
    </location>
</feature>
<evidence type="ECO:0000313" key="11">
    <source>
        <dbReference type="Proteomes" id="UP000235771"/>
    </source>
</evidence>
<dbReference type="Pfam" id="PF02518">
    <property type="entry name" value="HATPase_c"/>
    <property type="match status" value="1"/>
</dbReference>
<dbReference type="InterPro" id="IPR003594">
    <property type="entry name" value="HATPase_dom"/>
</dbReference>
<evidence type="ECO:0000313" key="10">
    <source>
        <dbReference type="EMBL" id="PMC43171.1"/>
    </source>
</evidence>
<evidence type="ECO:0000256" key="1">
    <source>
        <dbReference type="ARBA" id="ARBA00000085"/>
    </source>
</evidence>
<gene>
    <name evidence="10" type="ORF">CJ216_03600</name>
</gene>
<dbReference type="CDD" id="cd00082">
    <property type="entry name" value="HisKA"/>
    <property type="match status" value="1"/>
</dbReference>
<dbReference type="GO" id="GO:0016036">
    <property type="term" value="P:cellular response to phosphate starvation"/>
    <property type="evidence" value="ECO:0007669"/>
    <property type="project" value="TreeGrafter"/>
</dbReference>
<dbReference type="Gene3D" id="1.10.287.130">
    <property type="match status" value="1"/>
</dbReference>
<dbReference type="GO" id="GO:0005886">
    <property type="term" value="C:plasma membrane"/>
    <property type="evidence" value="ECO:0007669"/>
    <property type="project" value="TreeGrafter"/>
</dbReference>
<dbReference type="InterPro" id="IPR003661">
    <property type="entry name" value="HisK_dim/P_dom"/>
</dbReference>
<dbReference type="PANTHER" id="PTHR45453">
    <property type="entry name" value="PHOSPHATE REGULON SENSOR PROTEIN PHOR"/>
    <property type="match status" value="1"/>
</dbReference>
<organism evidence="10 11">
    <name type="scientific">Gardnerella greenwoodii</name>
    <dbReference type="NCBI Taxonomy" id="2914925"/>
    <lineage>
        <taxon>Bacteria</taxon>
        <taxon>Bacillati</taxon>
        <taxon>Actinomycetota</taxon>
        <taxon>Actinomycetes</taxon>
        <taxon>Bifidobacteriales</taxon>
        <taxon>Bifidobacteriaceae</taxon>
        <taxon>Gardnerella</taxon>
    </lineage>
</organism>
<keyword evidence="8" id="KW-0812">Transmembrane</keyword>
<evidence type="ECO:0000256" key="4">
    <source>
        <dbReference type="ARBA" id="ARBA00022679"/>
    </source>
</evidence>
<dbReference type="InterPro" id="IPR036890">
    <property type="entry name" value="HATPase_C_sf"/>
</dbReference>
<dbReference type="EC" id="2.7.13.3" evidence="2"/>